<accession>A0A7Y0L1C8</accession>
<organism evidence="2 3">
    <name type="scientific">Sulfobacillus harzensis</name>
    <dbReference type="NCBI Taxonomy" id="2729629"/>
    <lineage>
        <taxon>Bacteria</taxon>
        <taxon>Bacillati</taxon>
        <taxon>Bacillota</taxon>
        <taxon>Clostridia</taxon>
        <taxon>Eubacteriales</taxon>
        <taxon>Clostridiales Family XVII. Incertae Sedis</taxon>
        <taxon>Sulfobacillus</taxon>
    </lineage>
</organism>
<keyword evidence="3" id="KW-1185">Reference proteome</keyword>
<dbReference type="InterPro" id="IPR036388">
    <property type="entry name" value="WH-like_DNA-bd_sf"/>
</dbReference>
<dbReference type="EMBL" id="JABBVZ010000005">
    <property type="protein sequence ID" value="NMP21217.1"/>
    <property type="molecule type" value="Genomic_DNA"/>
</dbReference>
<evidence type="ECO:0000313" key="2">
    <source>
        <dbReference type="EMBL" id="NMP21217.1"/>
    </source>
</evidence>
<proteinExistence type="predicted"/>
<dbReference type="InterPro" id="IPR052509">
    <property type="entry name" value="Metal_resp_DNA-bind_regulator"/>
</dbReference>
<evidence type="ECO:0000259" key="1">
    <source>
        <dbReference type="Pfam" id="PF03551"/>
    </source>
</evidence>
<dbReference type="AlphaFoldDB" id="A0A7Y0L1C8"/>
<dbReference type="Gene3D" id="1.10.10.10">
    <property type="entry name" value="Winged helix-like DNA-binding domain superfamily/Winged helix DNA-binding domain"/>
    <property type="match status" value="1"/>
</dbReference>
<sequence length="192" mass="21839">MRERELLLLGILMAHSQHGYQINEFIEMNLSRVTDMKKSTAYATLDRLAVQGLVEVHSEQAGNRPVRKVYSITAQGMQYFRNLLKDNLMSGDKMQFTGDIGLMFIDHLSKEDAVHFLEERRESLSREIARHEQAPPHGFGLGVDLAMDHHLAHLKLDHEWLTQVINDLRYNSPDDAASAVPNHDLTSKGVSH</sequence>
<feature type="domain" description="Transcription regulator PadR N-terminal" evidence="1">
    <location>
        <begin position="8"/>
        <end position="81"/>
    </location>
</feature>
<dbReference type="InterPro" id="IPR036390">
    <property type="entry name" value="WH_DNA-bd_sf"/>
</dbReference>
<dbReference type="RefSeq" id="WP_169096340.1">
    <property type="nucleotide sequence ID" value="NZ_JABBVZ010000005.1"/>
</dbReference>
<reference evidence="2 3" key="1">
    <citation type="submission" date="2020-04" db="EMBL/GenBank/DDBJ databases">
        <authorList>
            <person name="Zhang R."/>
            <person name="Schippers A."/>
        </authorList>
    </citation>
    <scope>NUCLEOTIDE SEQUENCE [LARGE SCALE GENOMIC DNA]</scope>
    <source>
        <strain evidence="2 3">DSM 109850</strain>
    </source>
</reference>
<dbReference type="SUPFAM" id="SSF46785">
    <property type="entry name" value="Winged helix' DNA-binding domain"/>
    <property type="match status" value="1"/>
</dbReference>
<dbReference type="InterPro" id="IPR005149">
    <property type="entry name" value="Tscrpt_reg_PadR_N"/>
</dbReference>
<name>A0A7Y0L1C8_9FIRM</name>
<dbReference type="Pfam" id="PF03551">
    <property type="entry name" value="PadR"/>
    <property type="match status" value="1"/>
</dbReference>
<gene>
    <name evidence="2" type="ORF">HIJ39_02430</name>
</gene>
<evidence type="ECO:0000313" key="3">
    <source>
        <dbReference type="Proteomes" id="UP000533476"/>
    </source>
</evidence>
<dbReference type="PANTHER" id="PTHR33169">
    <property type="entry name" value="PADR-FAMILY TRANSCRIPTIONAL REGULATOR"/>
    <property type="match status" value="1"/>
</dbReference>
<dbReference type="Proteomes" id="UP000533476">
    <property type="component" value="Unassembled WGS sequence"/>
</dbReference>
<comment type="caution">
    <text evidence="2">The sequence shown here is derived from an EMBL/GenBank/DDBJ whole genome shotgun (WGS) entry which is preliminary data.</text>
</comment>
<protein>
    <submittedName>
        <fullName evidence="2">Helix-turn-helix transcriptional regulator</fullName>
    </submittedName>
</protein>
<dbReference type="PANTHER" id="PTHR33169:SF27">
    <property type="entry name" value="TRANSCRIPTIONAL REGULATOR PADR FAMILY PROTEIN"/>
    <property type="match status" value="1"/>
</dbReference>